<dbReference type="EC" id="3.2.1.20" evidence="1"/>
<keyword evidence="1" id="KW-0326">Glycosidase</keyword>
<reference evidence="1 2" key="1">
    <citation type="submission" date="2014-09" db="EMBL/GenBank/DDBJ databases">
        <title>Vibrio maritimus JCM 19240. (C210) whole genome shotgun sequence.</title>
        <authorList>
            <person name="Sawabe T."/>
            <person name="Meirelles P."/>
            <person name="Nakanishi M."/>
            <person name="Sayaka M."/>
            <person name="Hattori M."/>
            <person name="Ohkuma M."/>
        </authorList>
    </citation>
    <scope>NUCLEOTIDE SEQUENCE [LARGE SCALE GENOMIC DNA]</scope>
    <source>
        <strain evidence="1 2">JCM 19240</strain>
    </source>
</reference>
<evidence type="ECO:0000313" key="2">
    <source>
        <dbReference type="Proteomes" id="UP000029224"/>
    </source>
</evidence>
<dbReference type="InterPro" id="IPR004185">
    <property type="entry name" value="Glyco_hydro_13_lg-like_dom"/>
</dbReference>
<dbReference type="GO" id="GO:0004558">
    <property type="term" value="F:alpha-1,4-glucosidase activity"/>
    <property type="evidence" value="ECO:0007669"/>
    <property type="project" value="UniProtKB-EC"/>
</dbReference>
<organism evidence="1 2">
    <name type="scientific">Vibrio maritimus</name>
    <dbReference type="NCBI Taxonomy" id="990268"/>
    <lineage>
        <taxon>Bacteria</taxon>
        <taxon>Pseudomonadati</taxon>
        <taxon>Pseudomonadota</taxon>
        <taxon>Gammaproteobacteria</taxon>
        <taxon>Vibrionales</taxon>
        <taxon>Vibrionaceae</taxon>
        <taxon>Vibrio</taxon>
    </lineage>
</organism>
<sequence length="155" mass="17113">MTQPFLYHPQTQDGLVREGDQLTIRLFAEQAKFESIKLRHEPDNEEYLVELSKVGTKGKLDIWQAALPLSADKDVTYYVFKALTATGQYCLMRAVRSAACLGESIISNITAQISHQAGSKSKCSTRSSQTAFVMVTRVLASRLASINTQVAIVSL</sequence>
<evidence type="ECO:0000313" key="1">
    <source>
        <dbReference type="EMBL" id="GAL34556.1"/>
    </source>
</evidence>
<dbReference type="InterPro" id="IPR014756">
    <property type="entry name" value="Ig_E-set"/>
</dbReference>
<reference evidence="1 2" key="2">
    <citation type="submission" date="2014-09" db="EMBL/GenBank/DDBJ databases">
        <authorList>
            <consortium name="NBRP consortium"/>
            <person name="Sawabe T."/>
            <person name="Meirelles P."/>
            <person name="Nakanishi M."/>
            <person name="Sayaka M."/>
            <person name="Hattori M."/>
            <person name="Ohkuma M."/>
        </authorList>
    </citation>
    <scope>NUCLEOTIDE SEQUENCE [LARGE SCALE GENOMIC DNA]</scope>
    <source>
        <strain evidence="1 2">JCM 19240</strain>
    </source>
</reference>
<dbReference type="InterPro" id="IPR013783">
    <property type="entry name" value="Ig-like_fold"/>
</dbReference>
<gene>
    <name evidence="1" type="ORF">JCM19240_4106</name>
</gene>
<dbReference type="AlphaFoldDB" id="A0A090T3R3"/>
<dbReference type="Proteomes" id="UP000029224">
    <property type="component" value="Unassembled WGS sequence"/>
</dbReference>
<dbReference type="GO" id="GO:0005975">
    <property type="term" value="P:carbohydrate metabolic process"/>
    <property type="evidence" value="ECO:0007669"/>
    <property type="project" value="InterPro"/>
</dbReference>
<dbReference type="EMBL" id="BBMT01000005">
    <property type="protein sequence ID" value="GAL34556.1"/>
    <property type="molecule type" value="Genomic_DNA"/>
</dbReference>
<keyword evidence="2" id="KW-1185">Reference proteome</keyword>
<comment type="caution">
    <text evidence="1">The sequence shown here is derived from an EMBL/GenBank/DDBJ whole genome shotgun (WGS) entry which is preliminary data.</text>
</comment>
<dbReference type="Gene3D" id="2.60.40.10">
    <property type="entry name" value="Immunoglobulins"/>
    <property type="match status" value="1"/>
</dbReference>
<accession>A0A090T3R3</accession>
<dbReference type="SUPFAM" id="SSF81296">
    <property type="entry name" value="E set domains"/>
    <property type="match status" value="1"/>
</dbReference>
<proteinExistence type="predicted"/>
<dbReference type="CDD" id="cd02857">
    <property type="entry name" value="E_set_CDase_PDE_N"/>
    <property type="match status" value="1"/>
</dbReference>
<protein>
    <submittedName>
        <fullName evidence="1">Maltodextrin glucosidase</fullName>
        <ecNumber evidence="1">3.2.1.20</ecNumber>
    </submittedName>
</protein>
<name>A0A090T3R3_9VIBR</name>
<keyword evidence="1" id="KW-0378">Hydrolase</keyword>